<keyword evidence="2" id="KW-1185">Reference proteome</keyword>
<organism evidence="1 2">
    <name type="scientific">Hibiscus sabdariffa</name>
    <name type="common">roselle</name>
    <dbReference type="NCBI Taxonomy" id="183260"/>
    <lineage>
        <taxon>Eukaryota</taxon>
        <taxon>Viridiplantae</taxon>
        <taxon>Streptophyta</taxon>
        <taxon>Embryophyta</taxon>
        <taxon>Tracheophyta</taxon>
        <taxon>Spermatophyta</taxon>
        <taxon>Magnoliopsida</taxon>
        <taxon>eudicotyledons</taxon>
        <taxon>Gunneridae</taxon>
        <taxon>Pentapetalae</taxon>
        <taxon>rosids</taxon>
        <taxon>malvids</taxon>
        <taxon>Malvales</taxon>
        <taxon>Malvaceae</taxon>
        <taxon>Malvoideae</taxon>
        <taxon>Hibiscus</taxon>
    </lineage>
</organism>
<name>A0ABR2GBU5_9ROSI</name>
<protein>
    <submittedName>
        <fullName evidence="1">Uncharacterized protein</fullName>
    </submittedName>
</protein>
<gene>
    <name evidence="1" type="ORF">V6N12_050136</name>
</gene>
<dbReference type="EMBL" id="JBBPBM010000001">
    <property type="protein sequence ID" value="KAK8600280.1"/>
    <property type="molecule type" value="Genomic_DNA"/>
</dbReference>
<reference evidence="1 2" key="1">
    <citation type="journal article" date="2024" name="G3 (Bethesda)">
        <title>Genome assembly of Hibiscus sabdariffa L. provides insights into metabolisms of medicinal natural products.</title>
        <authorList>
            <person name="Kim T."/>
        </authorList>
    </citation>
    <scope>NUCLEOTIDE SEQUENCE [LARGE SCALE GENOMIC DNA]</scope>
    <source>
        <strain evidence="1">TK-2024</strain>
        <tissue evidence="1">Old leaves</tissue>
    </source>
</reference>
<sequence length="172" mass="19643">MDSFIIKVFLAKCEAEKFGVSPSGTKPKHQTSTTCNPYKIMNGRSYKEVLLHKDEFLQRNLKPKHTHDLVHSKSSNVGKENQSFDPFHFSIPQEDLEWLKQCVVGQVKGMYDAPFVQILINASQSVNVLPMVNIFVNNVRYYIKTSLAAYEDQRCWIDGGLPNPIFDESSED</sequence>
<evidence type="ECO:0000313" key="2">
    <source>
        <dbReference type="Proteomes" id="UP001472677"/>
    </source>
</evidence>
<comment type="caution">
    <text evidence="1">The sequence shown here is derived from an EMBL/GenBank/DDBJ whole genome shotgun (WGS) entry which is preliminary data.</text>
</comment>
<evidence type="ECO:0000313" key="1">
    <source>
        <dbReference type="EMBL" id="KAK8600280.1"/>
    </source>
</evidence>
<dbReference type="Proteomes" id="UP001472677">
    <property type="component" value="Unassembled WGS sequence"/>
</dbReference>
<proteinExistence type="predicted"/>
<accession>A0ABR2GBU5</accession>